<comment type="catalytic activity">
    <reaction evidence="15">
        <text>prostaglandin H2 = (12S)-hydroxy-(5Z,8E,10E)-heptadecatrienoate + malonaldehyde</text>
        <dbReference type="Rhea" id="RHEA:48644"/>
        <dbReference type="ChEBI" id="CHEBI:57405"/>
        <dbReference type="ChEBI" id="CHEBI:90694"/>
        <dbReference type="ChEBI" id="CHEBI:566274"/>
    </reaction>
    <physiologicalReaction direction="left-to-right" evidence="15">
        <dbReference type="Rhea" id="RHEA:48645"/>
    </physiologicalReaction>
</comment>
<keyword evidence="12" id="KW-0472">Membrane</keyword>
<evidence type="ECO:0000256" key="9">
    <source>
        <dbReference type="ARBA" id="ARBA00022832"/>
    </source>
</evidence>
<keyword evidence="7" id="KW-0643">Prostaglandin biosynthesis</keyword>
<name>A0AAW1Q6J4_9CHLO</name>
<keyword evidence="9" id="KW-0276">Fatty acid metabolism</keyword>
<evidence type="ECO:0000256" key="8">
    <source>
        <dbReference type="ARBA" id="ARBA00022692"/>
    </source>
</evidence>
<evidence type="ECO:0000256" key="4">
    <source>
        <dbReference type="ARBA" id="ARBA00019474"/>
    </source>
</evidence>
<dbReference type="PROSITE" id="PS51354">
    <property type="entry name" value="GLUTAREDOXIN_2"/>
    <property type="match status" value="1"/>
</dbReference>
<dbReference type="SFLD" id="SFLDG01203">
    <property type="entry name" value="Prostaglandin_E_synthase_like1"/>
    <property type="match status" value="1"/>
</dbReference>
<dbReference type="SFLD" id="SFLDG01182">
    <property type="entry name" value="Prostaglandin_E_synthase_like"/>
    <property type="match status" value="1"/>
</dbReference>
<dbReference type="SFLD" id="SFLDS00019">
    <property type="entry name" value="Glutathione_Transferase_(cytos"/>
    <property type="match status" value="1"/>
</dbReference>
<dbReference type="GO" id="GO:0006633">
    <property type="term" value="P:fatty acid biosynthetic process"/>
    <property type="evidence" value="ECO:0007669"/>
    <property type="project" value="UniProtKB-KW"/>
</dbReference>
<comment type="pathway">
    <text evidence="1">Lipid metabolism; prostaglandin biosynthesis.</text>
</comment>
<dbReference type="PROSITE" id="PS00195">
    <property type="entry name" value="GLUTAREDOXIN_1"/>
    <property type="match status" value="1"/>
</dbReference>
<comment type="catalytic activity">
    <reaction evidence="16">
        <text>prostaglandin H2 = prostaglandin E2</text>
        <dbReference type="Rhea" id="RHEA:12893"/>
        <dbReference type="ChEBI" id="CHEBI:57405"/>
        <dbReference type="ChEBI" id="CHEBI:606564"/>
        <dbReference type="EC" id="5.3.99.3"/>
    </reaction>
    <physiologicalReaction direction="left-to-right" evidence="16">
        <dbReference type="Rhea" id="RHEA:12894"/>
    </physiologicalReaction>
</comment>
<evidence type="ECO:0000256" key="5">
    <source>
        <dbReference type="ARBA" id="ARBA00022501"/>
    </source>
</evidence>
<evidence type="ECO:0000256" key="3">
    <source>
        <dbReference type="ARBA" id="ARBA00012203"/>
    </source>
</evidence>
<evidence type="ECO:0000256" key="17">
    <source>
        <dbReference type="ARBA" id="ARBA00031041"/>
    </source>
</evidence>
<dbReference type="EMBL" id="JALJOR010000005">
    <property type="protein sequence ID" value="KAK9816538.1"/>
    <property type="molecule type" value="Genomic_DNA"/>
</dbReference>
<dbReference type="InterPro" id="IPR004045">
    <property type="entry name" value="Glutathione_S-Trfase_N"/>
</dbReference>
<evidence type="ECO:0000256" key="15">
    <source>
        <dbReference type="ARBA" id="ARBA00023930"/>
    </source>
</evidence>
<dbReference type="GO" id="GO:0005739">
    <property type="term" value="C:mitochondrion"/>
    <property type="evidence" value="ECO:0007669"/>
    <property type="project" value="TreeGrafter"/>
</dbReference>
<dbReference type="InterPro" id="IPR036249">
    <property type="entry name" value="Thioredoxin-like_sf"/>
</dbReference>
<protein>
    <recommendedName>
        <fullName evidence="4">Prostaglandin E synthase 2</fullName>
        <ecNumber evidence="3">5.3.99.3</ecNumber>
    </recommendedName>
    <alternativeName>
        <fullName evidence="17">Microsomal prostaglandin E synthase 2</fullName>
    </alternativeName>
</protein>
<evidence type="ECO:0000256" key="7">
    <source>
        <dbReference type="ARBA" id="ARBA00022585"/>
    </source>
</evidence>
<dbReference type="AlphaFoldDB" id="A0AAW1Q6J4"/>
<evidence type="ECO:0000256" key="18">
    <source>
        <dbReference type="ARBA" id="ARBA00037847"/>
    </source>
</evidence>
<dbReference type="SUPFAM" id="SSF52833">
    <property type="entry name" value="Thioredoxin-like"/>
    <property type="match status" value="1"/>
</dbReference>
<dbReference type="Gene3D" id="3.40.30.10">
    <property type="entry name" value="Glutaredoxin"/>
    <property type="match status" value="1"/>
</dbReference>
<reference evidence="21 22" key="1">
    <citation type="journal article" date="2024" name="Nat. Commun.">
        <title>Phylogenomics reveals the evolutionary origins of lichenization in chlorophyte algae.</title>
        <authorList>
            <person name="Puginier C."/>
            <person name="Libourel C."/>
            <person name="Otte J."/>
            <person name="Skaloud P."/>
            <person name="Haon M."/>
            <person name="Grisel S."/>
            <person name="Petersen M."/>
            <person name="Berrin J.G."/>
            <person name="Delaux P.M."/>
            <person name="Dal Grande F."/>
            <person name="Keller J."/>
        </authorList>
    </citation>
    <scope>NUCLEOTIDE SEQUENCE [LARGE SCALE GENOMIC DNA]</scope>
    <source>
        <strain evidence="21 22">SAG 2043</strain>
    </source>
</reference>
<dbReference type="InterPro" id="IPR040079">
    <property type="entry name" value="Glutathione_S-Trfase"/>
</dbReference>
<proteinExistence type="inferred from homology"/>
<evidence type="ECO:0000259" key="20">
    <source>
        <dbReference type="Pfam" id="PF13417"/>
    </source>
</evidence>
<gene>
    <name evidence="21" type="ORF">WJX72_001704</name>
</gene>
<dbReference type="PANTHER" id="PTHR12782:SF5">
    <property type="entry name" value="PROSTAGLANDIN E SYNTHASE 2"/>
    <property type="match status" value="1"/>
</dbReference>
<keyword evidence="14" id="KW-0413">Isomerase</keyword>
<feature type="region of interest" description="Disordered" evidence="19">
    <location>
        <begin position="174"/>
        <end position="211"/>
    </location>
</feature>
<evidence type="ECO:0000256" key="11">
    <source>
        <dbReference type="ARBA" id="ARBA00023098"/>
    </source>
</evidence>
<feature type="compositionally biased region" description="Low complexity" evidence="19">
    <location>
        <begin position="190"/>
        <end position="208"/>
    </location>
</feature>
<dbReference type="CDD" id="cd03197">
    <property type="entry name" value="GST_C_mPGES2"/>
    <property type="match status" value="1"/>
</dbReference>
<keyword evidence="5" id="KW-0644">Prostaglandin metabolism</keyword>
<dbReference type="Proteomes" id="UP001489004">
    <property type="component" value="Unassembled WGS sequence"/>
</dbReference>
<dbReference type="EC" id="5.3.99.3" evidence="3"/>
<dbReference type="InterPro" id="IPR011767">
    <property type="entry name" value="GLR_AS"/>
</dbReference>
<evidence type="ECO:0000313" key="21">
    <source>
        <dbReference type="EMBL" id="KAK9816538.1"/>
    </source>
</evidence>
<feature type="domain" description="GST N-terminal" evidence="20">
    <location>
        <begin position="102"/>
        <end position="168"/>
    </location>
</feature>
<evidence type="ECO:0000256" key="13">
    <source>
        <dbReference type="ARBA" id="ARBA00023160"/>
    </source>
</evidence>
<dbReference type="InterPro" id="IPR034335">
    <property type="entry name" value="PGES2_C"/>
</dbReference>
<keyword evidence="6" id="KW-0444">Lipid biosynthesis</keyword>
<keyword evidence="10" id="KW-1133">Transmembrane helix</keyword>
<evidence type="ECO:0000256" key="12">
    <source>
        <dbReference type="ARBA" id="ARBA00023136"/>
    </source>
</evidence>
<comment type="subcellular location">
    <subcellularLocation>
        <location evidence="18">Endomembrane system</location>
        <topology evidence="18">Single-pass membrane protein</topology>
    </subcellularLocation>
</comment>
<dbReference type="GO" id="GO:0050220">
    <property type="term" value="F:prostaglandin-E synthase activity"/>
    <property type="evidence" value="ECO:0007669"/>
    <property type="project" value="UniProtKB-EC"/>
</dbReference>
<organism evidence="21 22">
    <name type="scientific">[Myrmecia] bisecta</name>
    <dbReference type="NCBI Taxonomy" id="41462"/>
    <lineage>
        <taxon>Eukaryota</taxon>
        <taxon>Viridiplantae</taxon>
        <taxon>Chlorophyta</taxon>
        <taxon>core chlorophytes</taxon>
        <taxon>Trebouxiophyceae</taxon>
        <taxon>Trebouxiales</taxon>
        <taxon>Trebouxiaceae</taxon>
        <taxon>Myrmecia</taxon>
    </lineage>
</organism>
<accession>A0AAW1Q6J4</accession>
<comment type="similarity">
    <text evidence="2">Belongs to the GST superfamily.</text>
</comment>
<dbReference type="GO" id="GO:0012505">
    <property type="term" value="C:endomembrane system"/>
    <property type="evidence" value="ECO:0007669"/>
    <property type="project" value="UniProtKB-SubCell"/>
</dbReference>
<keyword evidence="22" id="KW-1185">Reference proteome</keyword>
<evidence type="ECO:0000256" key="10">
    <source>
        <dbReference type="ARBA" id="ARBA00022989"/>
    </source>
</evidence>
<sequence>MASRKSFALVAGALIKRGPLARPLPAAAVASFTSLAGYQASDQRRSTTLISLGVFSAAAALCYTTGAYPSVALAEPSVVQARAVNRYARPAELKGLPKEVILYQYEVCPFCCKVKAFLDYHKIPYRTVEVSPLTKRELKWSEYKKVPVVVVDGDAVNDSSVIISRLAAELEAQQSKPAAEAQQPKRGWFGASTSQPPAATSPSSSAAGAEEEERWRRWVDDRFVRVITVNIYRNAKESFQTFDYITNNGNFNFLEREAARVIGATMMWGISGRLKKKYNIEGEAREEMYADANAWVDAVGERRFMGGDKPNLADLAVFGVIRSIACTDAFMDLMHKTRIGGWYERMMSAVGESSRLSAT</sequence>
<evidence type="ECO:0000256" key="16">
    <source>
        <dbReference type="ARBA" id="ARBA00023931"/>
    </source>
</evidence>
<evidence type="ECO:0000256" key="1">
    <source>
        <dbReference type="ARBA" id="ARBA00004702"/>
    </source>
</evidence>
<comment type="caution">
    <text evidence="21">The sequence shown here is derived from an EMBL/GenBank/DDBJ whole genome shotgun (WGS) entry which is preliminary data.</text>
</comment>
<evidence type="ECO:0000256" key="6">
    <source>
        <dbReference type="ARBA" id="ARBA00022516"/>
    </source>
</evidence>
<keyword evidence="13" id="KW-0275">Fatty acid biosynthesis</keyword>
<evidence type="ECO:0000256" key="19">
    <source>
        <dbReference type="SAM" id="MobiDB-lite"/>
    </source>
</evidence>
<evidence type="ECO:0000256" key="2">
    <source>
        <dbReference type="ARBA" id="ARBA00007409"/>
    </source>
</evidence>
<evidence type="ECO:0000256" key="14">
    <source>
        <dbReference type="ARBA" id="ARBA00023235"/>
    </source>
</evidence>
<evidence type="ECO:0000313" key="22">
    <source>
        <dbReference type="Proteomes" id="UP001489004"/>
    </source>
</evidence>
<keyword evidence="11" id="KW-0443">Lipid metabolism</keyword>
<dbReference type="Pfam" id="PF13417">
    <property type="entry name" value="GST_N_3"/>
    <property type="match status" value="1"/>
</dbReference>
<dbReference type="InterPro" id="IPR036282">
    <property type="entry name" value="Glutathione-S-Trfase_C_sf"/>
</dbReference>
<keyword evidence="8" id="KW-0812">Transmembrane</keyword>
<dbReference type="PANTHER" id="PTHR12782">
    <property type="entry name" value="MICROSOMAL PROSTAGLANDIN E SYNTHASE-2"/>
    <property type="match status" value="1"/>
</dbReference>
<dbReference type="InterPro" id="IPR034334">
    <property type="entry name" value="PGES2"/>
</dbReference>
<dbReference type="SUPFAM" id="SSF47616">
    <property type="entry name" value="GST C-terminal domain-like"/>
    <property type="match status" value="1"/>
</dbReference>
<dbReference type="Gene3D" id="1.20.1050.10">
    <property type="match status" value="1"/>
</dbReference>